<protein>
    <submittedName>
        <fullName evidence="2">Serine/threonine-protein phosphatase</fullName>
    </submittedName>
</protein>
<dbReference type="SMART" id="SM00331">
    <property type="entry name" value="PP2C_SIG"/>
    <property type="match status" value="1"/>
</dbReference>
<gene>
    <name evidence="2" type="ORF">J8C05_14400</name>
</gene>
<evidence type="ECO:0000313" key="3">
    <source>
        <dbReference type="Proteomes" id="UP000677668"/>
    </source>
</evidence>
<dbReference type="CDD" id="cd00143">
    <property type="entry name" value="PP2Cc"/>
    <property type="match status" value="1"/>
</dbReference>
<dbReference type="PANTHER" id="PTHR13832">
    <property type="entry name" value="PROTEIN PHOSPHATASE 2C"/>
    <property type="match status" value="1"/>
</dbReference>
<dbReference type="SUPFAM" id="SSF81606">
    <property type="entry name" value="PP2C-like"/>
    <property type="match status" value="1"/>
</dbReference>
<sequence>MTQGVGNIQLSRLTLVTALLSDVGCQRSVNEDFALSEAPPAETLEAERKGTLMVVADGLGGHAGGEVASRMAAEVIRRVYYTSPAEPAEALREAFVEANHLIWETARRHPLLRGMGTTCTALAIRGQEAFAGHVGDTRLYLIRGGRIYQMTEDDSEVMEYVRQGRLSREAAARHPEKNILLKALGTRPTITPGFWERPLRVSVGDQFLLVSDGLHDLVTDEEMYAVLLDAPPDIACQRLVDLAKARGGHDNITVGVVWAAGSEGPARSVGGVPPLLRETREARVVS</sequence>
<evidence type="ECO:0000313" key="2">
    <source>
        <dbReference type="EMBL" id="QUV95207.1"/>
    </source>
</evidence>
<dbReference type="InterPro" id="IPR015655">
    <property type="entry name" value="PP2C"/>
</dbReference>
<dbReference type="EMBL" id="CP072643">
    <property type="protein sequence ID" value="QUV95207.1"/>
    <property type="molecule type" value="Genomic_DNA"/>
</dbReference>
<dbReference type="Gene3D" id="3.60.40.10">
    <property type="entry name" value="PPM-type phosphatase domain"/>
    <property type="match status" value="1"/>
</dbReference>
<dbReference type="PANTHER" id="PTHR13832:SF827">
    <property type="entry name" value="PROTEIN PHOSPHATASE 1L"/>
    <property type="match status" value="1"/>
</dbReference>
<organism evidence="2 3">
    <name type="scientific">Chloracidobacterium sp. N</name>
    <dbReference type="NCBI Taxonomy" id="2821540"/>
    <lineage>
        <taxon>Bacteria</taxon>
        <taxon>Pseudomonadati</taxon>
        <taxon>Acidobacteriota</taxon>
        <taxon>Terriglobia</taxon>
        <taxon>Terriglobales</taxon>
        <taxon>Acidobacteriaceae</taxon>
        <taxon>Chloracidobacterium</taxon>
        <taxon>Chloracidobacterium aggregatum</taxon>
    </lineage>
</organism>
<dbReference type="Pfam" id="PF13672">
    <property type="entry name" value="PP2C_2"/>
    <property type="match status" value="1"/>
</dbReference>
<reference evidence="2 3" key="1">
    <citation type="submission" date="2021-03" db="EMBL/GenBank/DDBJ databases">
        <title>Genomic and phenotypic characterization of Chloracidobacterium isolates provides evidence for multiple species.</title>
        <authorList>
            <person name="Saini M.K."/>
            <person name="Costas A.M.G."/>
            <person name="Tank M."/>
            <person name="Bryant D.A."/>
        </authorList>
    </citation>
    <scope>NUCLEOTIDE SEQUENCE [LARGE SCALE GENOMIC DNA]</scope>
    <source>
        <strain evidence="2 3">N</strain>
    </source>
</reference>
<dbReference type="RefSeq" id="WP_211423443.1">
    <property type="nucleotide sequence ID" value="NZ_CP072643.1"/>
</dbReference>
<dbReference type="InterPro" id="IPR036457">
    <property type="entry name" value="PPM-type-like_dom_sf"/>
</dbReference>
<dbReference type="InterPro" id="IPR001932">
    <property type="entry name" value="PPM-type_phosphatase-like_dom"/>
</dbReference>
<name>A0ABX8B3L8_9BACT</name>
<proteinExistence type="predicted"/>
<dbReference type="SMART" id="SM00332">
    <property type="entry name" value="PP2Cc"/>
    <property type="match status" value="1"/>
</dbReference>
<evidence type="ECO:0000259" key="1">
    <source>
        <dbReference type="PROSITE" id="PS51746"/>
    </source>
</evidence>
<dbReference type="PROSITE" id="PS51746">
    <property type="entry name" value="PPM_2"/>
    <property type="match status" value="1"/>
</dbReference>
<dbReference type="Proteomes" id="UP000677668">
    <property type="component" value="Chromosome 2"/>
</dbReference>
<accession>A0ABX8B3L8</accession>
<feature type="domain" description="PPM-type phosphatase" evidence="1">
    <location>
        <begin position="16"/>
        <end position="259"/>
    </location>
</feature>
<keyword evidence="3" id="KW-1185">Reference proteome</keyword>